<sequence length="133" mass="15331">MSLNRFLDKFDHEKQFDFADISINHPIDDSEEETDEEEDDYSLEEDDEPACKKVRKSEVPRSISTVKGQGKNGNGKKRSNNGDFANDQVTNNSADIEGIEVKSPLELFELFWDVDLFEYVKDQTNLYATEKNQ</sequence>
<keyword evidence="3" id="KW-1185">Reference proteome</keyword>
<organism evidence="2 3">
    <name type="scientific">Cryptolaemus montrouzieri</name>
    <dbReference type="NCBI Taxonomy" id="559131"/>
    <lineage>
        <taxon>Eukaryota</taxon>
        <taxon>Metazoa</taxon>
        <taxon>Ecdysozoa</taxon>
        <taxon>Arthropoda</taxon>
        <taxon>Hexapoda</taxon>
        <taxon>Insecta</taxon>
        <taxon>Pterygota</taxon>
        <taxon>Neoptera</taxon>
        <taxon>Endopterygota</taxon>
        <taxon>Coleoptera</taxon>
        <taxon>Polyphaga</taxon>
        <taxon>Cucujiformia</taxon>
        <taxon>Coccinelloidea</taxon>
        <taxon>Coccinellidae</taxon>
        <taxon>Scymninae</taxon>
        <taxon>Scymnini</taxon>
        <taxon>Cryptolaemus</taxon>
    </lineage>
</organism>
<proteinExistence type="predicted"/>
<feature type="region of interest" description="Disordered" evidence="1">
    <location>
        <begin position="21"/>
        <end position="89"/>
    </location>
</feature>
<accession>A0ABD2P9S8</accession>
<name>A0ABD2P9S8_9CUCU</name>
<gene>
    <name evidence="2" type="ORF">HHI36_001732</name>
</gene>
<evidence type="ECO:0000313" key="2">
    <source>
        <dbReference type="EMBL" id="KAL3287255.1"/>
    </source>
</evidence>
<evidence type="ECO:0000313" key="3">
    <source>
        <dbReference type="Proteomes" id="UP001516400"/>
    </source>
</evidence>
<comment type="caution">
    <text evidence="2">The sequence shown here is derived from an EMBL/GenBank/DDBJ whole genome shotgun (WGS) entry which is preliminary data.</text>
</comment>
<feature type="compositionally biased region" description="Acidic residues" evidence="1">
    <location>
        <begin position="29"/>
        <end position="48"/>
    </location>
</feature>
<dbReference type="AlphaFoldDB" id="A0ABD2P9S8"/>
<dbReference type="Proteomes" id="UP001516400">
    <property type="component" value="Unassembled WGS sequence"/>
</dbReference>
<protein>
    <submittedName>
        <fullName evidence="2">Uncharacterized protein</fullName>
    </submittedName>
</protein>
<dbReference type="EMBL" id="JABFTP020000185">
    <property type="protein sequence ID" value="KAL3287255.1"/>
    <property type="molecule type" value="Genomic_DNA"/>
</dbReference>
<evidence type="ECO:0000256" key="1">
    <source>
        <dbReference type="SAM" id="MobiDB-lite"/>
    </source>
</evidence>
<reference evidence="2 3" key="1">
    <citation type="journal article" date="2021" name="BMC Biol.">
        <title>Horizontally acquired antibacterial genes associated with adaptive radiation of ladybird beetles.</title>
        <authorList>
            <person name="Li H.S."/>
            <person name="Tang X.F."/>
            <person name="Huang Y.H."/>
            <person name="Xu Z.Y."/>
            <person name="Chen M.L."/>
            <person name="Du X.Y."/>
            <person name="Qiu B.Y."/>
            <person name="Chen P.T."/>
            <person name="Zhang W."/>
            <person name="Slipinski A."/>
            <person name="Escalona H.E."/>
            <person name="Waterhouse R.M."/>
            <person name="Zwick A."/>
            <person name="Pang H."/>
        </authorList>
    </citation>
    <scope>NUCLEOTIDE SEQUENCE [LARGE SCALE GENOMIC DNA]</scope>
    <source>
        <strain evidence="2">SYSU2018</strain>
    </source>
</reference>